<comment type="caution">
    <text evidence="2">The sequence shown here is derived from an EMBL/GenBank/DDBJ whole genome shotgun (WGS) entry which is preliminary data.</text>
</comment>
<dbReference type="Proteomes" id="UP000315252">
    <property type="component" value="Unassembled WGS sequence"/>
</dbReference>
<feature type="transmembrane region" description="Helical" evidence="1">
    <location>
        <begin position="67"/>
        <end position="86"/>
    </location>
</feature>
<sequence length="89" mass="10340">MLALVIRLVVLFAILTVIYVVLTKYFRWNRERELRDRFDSGQVRANDREGYVARGMAKYESSLTKKLLLGVYLLPIGIVVLLIYIADFT</sequence>
<evidence type="ECO:0000256" key="1">
    <source>
        <dbReference type="SAM" id="Phobius"/>
    </source>
</evidence>
<dbReference type="RefSeq" id="WP_142894215.1">
    <property type="nucleotide sequence ID" value="NZ_ML660052.1"/>
</dbReference>
<dbReference type="OrthoDB" id="7632202at2"/>
<organism evidence="2 3">
    <name type="scientific">Denitrobaculum tricleocarpae</name>
    <dbReference type="NCBI Taxonomy" id="2591009"/>
    <lineage>
        <taxon>Bacteria</taxon>
        <taxon>Pseudomonadati</taxon>
        <taxon>Pseudomonadota</taxon>
        <taxon>Alphaproteobacteria</taxon>
        <taxon>Rhodospirillales</taxon>
        <taxon>Rhodospirillaceae</taxon>
        <taxon>Denitrobaculum</taxon>
    </lineage>
</organism>
<keyword evidence="1" id="KW-0812">Transmembrane</keyword>
<evidence type="ECO:0000313" key="2">
    <source>
        <dbReference type="EMBL" id="TQV83184.1"/>
    </source>
</evidence>
<dbReference type="EMBL" id="VHSH01000001">
    <property type="protein sequence ID" value="TQV83184.1"/>
    <property type="molecule type" value="Genomic_DNA"/>
</dbReference>
<protein>
    <recommendedName>
        <fullName evidence="4">Cation/multidrug efflux pump</fullName>
    </recommendedName>
</protein>
<keyword evidence="1" id="KW-0472">Membrane</keyword>
<proteinExistence type="predicted"/>
<keyword evidence="1" id="KW-1133">Transmembrane helix</keyword>
<feature type="transmembrane region" description="Helical" evidence="1">
    <location>
        <begin position="6"/>
        <end position="26"/>
    </location>
</feature>
<dbReference type="AlphaFoldDB" id="A0A545U167"/>
<keyword evidence="3" id="KW-1185">Reference proteome</keyword>
<name>A0A545U167_9PROT</name>
<evidence type="ECO:0008006" key="4">
    <source>
        <dbReference type="Google" id="ProtNLM"/>
    </source>
</evidence>
<gene>
    <name evidence="2" type="ORF">FKG95_00865</name>
</gene>
<accession>A0A545U167</accession>
<evidence type="ECO:0000313" key="3">
    <source>
        <dbReference type="Proteomes" id="UP000315252"/>
    </source>
</evidence>
<reference evidence="2 3" key="1">
    <citation type="submission" date="2019-06" db="EMBL/GenBank/DDBJ databases">
        <title>Whole genome sequence for Rhodospirillaceae sp. R148.</title>
        <authorList>
            <person name="Wang G."/>
        </authorList>
    </citation>
    <scope>NUCLEOTIDE SEQUENCE [LARGE SCALE GENOMIC DNA]</scope>
    <source>
        <strain evidence="2 3">R148</strain>
    </source>
</reference>